<evidence type="ECO:0000259" key="5">
    <source>
        <dbReference type="Pfam" id="PF00326"/>
    </source>
</evidence>
<comment type="similarity">
    <text evidence="1">Belongs to the peptidase S9C family.</text>
</comment>
<keyword evidence="3" id="KW-0378">Hydrolase</keyword>
<dbReference type="AlphaFoldDB" id="A0A8J2ZS79"/>
<dbReference type="FunFam" id="3.40.50.1820:FF:000028">
    <property type="entry name" value="S9 family peptidase"/>
    <property type="match status" value="1"/>
</dbReference>
<evidence type="ECO:0000313" key="6">
    <source>
        <dbReference type="EMBL" id="GGH75292.1"/>
    </source>
</evidence>
<dbReference type="InterPro" id="IPR011659">
    <property type="entry name" value="WD40"/>
</dbReference>
<name>A0A8J2ZS79_9BACL</name>
<evidence type="ECO:0000256" key="3">
    <source>
        <dbReference type="ARBA" id="ARBA00022801"/>
    </source>
</evidence>
<organism evidence="6 7">
    <name type="scientific">Pullulanibacillus pueri</name>
    <dbReference type="NCBI Taxonomy" id="1437324"/>
    <lineage>
        <taxon>Bacteria</taxon>
        <taxon>Bacillati</taxon>
        <taxon>Bacillota</taxon>
        <taxon>Bacilli</taxon>
        <taxon>Bacillales</taxon>
        <taxon>Sporolactobacillaceae</taxon>
        <taxon>Pullulanibacillus</taxon>
    </lineage>
</organism>
<evidence type="ECO:0000313" key="7">
    <source>
        <dbReference type="Proteomes" id="UP000656813"/>
    </source>
</evidence>
<reference evidence="6" key="2">
    <citation type="submission" date="2020-09" db="EMBL/GenBank/DDBJ databases">
        <authorList>
            <person name="Sun Q."/>
            <person name="Zhou Y."/>
        </authorList>
    </citation>
    <scope>NUCLEOTIDE SEQUENCE</scope>
    <source>
        <strain evidence="6">CGMCC 1.12777</strain>
    </source>
</reference>
<dbReference type="Pfam" id="PF07676">
    <property type="entry name" value="PD40"/>
    <property type="match status" value="2"/>
</dbReference>
<dbReference type="Gene3D" id="2.120.10.30">
    <property type="entry name" value="TolB, C-terminal domain"/>
    <property type="match status" value="2"/>
</dbReference>
<dbReference type="PANTHER" id="PTHR42776">
    <property type="entry name" value="SERINE PEPTIDASE S9 FAMILY MEMBER"/>
    <property type="match status" value="1"/>
</dbReference>
<keyword evidence="2" id="KW-0645">Protease</keyword>
<dbReference type="EMBL" id="BMFV01000002">
    <property type="protein sequence ID" value="GGH75292.1"/>
    <property type="molecule type" value="Genomic_DNA"/>
</dbReference>
<dbReference type="SUPFAM" id="SSF53474">
    <property type="entry name" value="alpha/beta-Hydrolases"/>
    <property type="match status" value="1"/>
</dbReference>
<dbReference type="InterPro" id="IPR029058">
    <property type="entry name" value="AB_hydrolase_fold"/>
</dbReference>
<dbReference type="SUPFAM" id="SSF82171">
    <property type="entry name" value="DPP6 N-terminal domain-like"/>
    <property type="match status" value="1"/>
</dbReference>
<evidence type="ECO:0000256" key="2">
    <source>
        <dbReference type="ARBA" id="ARBA00022670"/>
    </source>
</evidence>
<evidence type="ECO:0000256" key="1">
    <source>
        <dbReference type="ARBA" id="ARBA00010040"/>
    </source>
</evidence>
<sequence>MGDQRLITPNDLTQLQFVSTPSLAPNGEHVVYTLTQTNTDLNGYESALWHIQPNERPTPLTTYHTDGKLIKEHSPIWNHDGKWIYFLSNRTEKQQVWCIPMSGGEAQQMTAFDEGVNGFVLSPKGKQLVCEISVSEKDAIEETNEDVVVIDRLRYMANGSGFIKTYTHLVLFDLETQETTALTSGQYNAKSPCFTPRGDAIIFLKSREAPELQGYFNDIYQLNLMTNEEVLLYKGKGSVYDPSVSPDGKWLAFCGHEGGEISPDNTGLWVLPLDTPTASPLQLTRHWDRPVGNYVGADASFDDGYEYKWNDDSQALTFITTVGGNCFLKQVNLKGEVSDVLSPENSVITSFDQNKERITFVKATPLSPGDIYLFSEEKTTPLTDHNQKLLESLLLAQPEHFSYTGAEGWEIEGWILLPPHSPKTKASIPVVLQIHGGPHTAYGNAFHHEFQCIAAEGYAVVYTNPRGSQGYGRAFTAACIGDWGKKDQEDILLGLDYALKHYQQLDPERQYVTGGSYGGFMTNTIITCTNRFKAAVTQRCISNMYSFFGTSDIGYFFAKGQLGEADLWKDEDAVLEVSPIRHARNVTTPTCIIHSEEDLRCPIEQAEQWYVALRRLGVDTRFVRFKGENHELSRSGKPKNRLTRLSEIIDWFNRYNSKKNK</sequence>
<dbReference type="InterPro" id="IPR011042">
    <property type="entry name" value="6-blade_b-propeller_TolB-like"/>
</dbReference>
<dbReference type="Pfam" id="PF00326">
    <property type="entry name" value="Peptidase_S9"/>
    <property type="match status" value="1"/>
</dbReference>
<keyword evidence="4" id="KW-0720">Serine protease</keyword>
<dbReference type="InterPro" id="IPR001375">
    <property type="entry name" value="Peptidase_S9_cat"/>
</dbReference>
<protein>
    <submittedName>
        <fullName evidence="6">Putative peptidase YuxL</fullName>
    </submittedName>
</protein>
<dbReference type="GO" id="GO:0004252">
    <property type="term" value="F:serine-type endopeptidase activity"/>
    <property type="evidence" value="ECO:0007669"/>
    <property type="project" value="TreeGrafter"/>
</dbReference>
<dbReference type="PANTHER" id="PTHR42776:SF27">
    <property type="entry name" value="DIPEPTIDYL PEPTIDASE FAMILY MEMBER 6"/>
    <property type="match status" value="1"/>
</dbReference>
<dbReference type="RefSeq" id="WP_188495622.1">
    <property type="nucleotide sequence ID" value="NZ_BMFV01000002.1"/>
</dbReference>
<keyword evidence="7" id="KW-1185">Reference proteome</keyword>
<accession>A0A8J2ZS79</accession>
<evidence type="ECO:0000256" key="4">
    <source>
        <dbReference type="ARBA" id="ARBA00022825"/>
    </source>
</evidence>
<proteinExistence type="inferred from homology"/>
<dbReference type="Proteomes" id="UP000656813">
    <property type="component" value="Unassembled WGS sequence"/>
</dbReference>
<reference evidence="6" key="1">
    <citation type="journal article" date="2014" name="Int. J. Syst. Evol. Microbiol.">
        <title>Complete genome sequence of Corynebacterium casei LMG S-19264T (=DSM 44701T), isolated from a smear-ripened cheese.</title>
        <authorList>
            <consortium name="US DOE Joint Genome Institute (JGI-PGF)"/>
            <person name="Walter F."/>
            <person name="Albersmeier A."/>
            <person name="Kalinowski J."/>
            <person name="Ruckert C."/>
        </authorList>
    </citation>
    <scope>NUCLEOTIDE SEQUENCE</scope>
    <source>
        <strain evidence="6">CGMCC 1.12777</strain>
    </source>
</reference>
<dbReference type="Gene3D" id="3.40.50.1820">
    <property type="entry name" value="alpha/beta hydrolase"/>
    <property type="match status" value="1"/>
</dbReference>
<feature type="domain" description="Peptidase S9 prolyl oligopeptidase catalytic" evidence="5">
    <location>
        <begin position="445"/>
        <end position="655"/>
    </location>
</feature>
<comment type="caution">
    <text evidence="6">The sequence shown here is derived from an EMBL/GenBank/DDBJ whole genome shotgun (WGS) entry which is preliminary data.</text>
</comment>
<gene>
    <name evidence="6" type="primary">yuxL</name>
    <name evidence="6" type="ORF">GCM10007096_04370</name>
</gene>
<dbReference type="GO" id="GO:0006508">
    <property type="term" value="P:proteolysis"/>
    <property type="evidence" value="ECO:0007669"/>
    <property type="project" value="UniProtKB-KW"/>
</dbReference>